<reference evidence="1 2" key="1">
    <citation type="submission" date="2020-07" db="EMBL/GenBank/DDBJ databases">
        <title>Sequencing the genomes of 1000 actinobacteria strains.</title>
        <authorList>
            <person name="Klenk H.-P."/>
        </authorList>
    </citation>
    <scope>NUCLEOTIDE SEQUENCE [LARGE SCALE GENOMIC DNA]</scope>
    <source>
        <strain evidence="1 2">DSM 41455</strain>
    </source>
</reference>
<organism evidence="1 2">
    <name type="scientific">Streptomyces fulvorobeus</name>
    <dbReference type="NCBI Taxonomy" id="284028"/>
    <lineage>
        <taxon>Bacteria</taxon>
        <taxon>Bacillati</taxon>
        <taxon>Actinomycetota</taxon>
        <taxon>Actinomycetes</taxon>
        <taxon>Kitasatosporales</taxon>
        <taxon>Streptomycetaceae</taxon>
        <taxon>Streptomyces</taxon>
    </lineage>
</organism>
<gene>
    <name evidence="1" type="ORF">HEB29_003104</name>
</gene>
<dbReference type="RefSeq" id="WP_173310093.1">
    <property type="nucleotide sequence ID" value="NZ_BAAAUE010000012.1"/>
</dbReference>
<comment type="caution">
    <text evidence="1">The sequence shown here is derived from an EMBL/GenBank/DDBJ whole genome shotgun (WGS) entry which is preliminary data.</text>
</comment>
<evidence type="ECO:0000313" key="1">
    <source>
        <dbReference type="EMBL" id="NYE42093.1"/>
    </source>
</evidence>
<dbReference type="AlphaFoldDB" id="A0A7Y9HD50"/>
<dbReference type="Proteomes" id="UP000530403">
    <property type="component" value="Unassembled WGS sequence"/>
</dbReference>
<protein>
    <submittedName>
        <fullName evidence="1">Uncharacterized protein</fullName>
    </submittedName>
</protein>
<sequence>MVTLSAPNAQDCLALAEIELCGELMIAASAAREDRLSPDRIDEVLNVRGGDR</sequence>
<dbReference type="EMBL" id="JACCCF010000001">
    <property type="protein sequence ID" value="NYE42093.1"/>
    <property type="molecule type" value="Genomic_DNA"/>
</dbReference>
<name>A0A7Y9HD50_9ACTN</name>
<proteinExistence type="predicted"/>
<evidence type="ECO:0000313" key="2">
    <source>
        <dbReference type="Proteomes" id="UP000530403"/>
    </source>
</evidence>
<accession>A0A7Y9HD50</accession>